<dbReference type="SMR" id="A0A1L6TEH7"/>
<accession>A0A1L6TEH7</accession>
<protein>
    <submittedName>
        <fullName evidence="1">Type IV secretion system protein IcmL</fullName>
    </submittedName>
</protein>
<name>A0A1L6TEH7_PISSA</name>
<evidence type="ECO:0000313" key="2">
    <source>
        <dbReference type="Proteomes" id="UP000029558"/>
    </source>
</evidence>
<reference evidence="1 2" key="1">
    <citation type="journal article" date="2014" name="Genome Announc.">
        <title>Comparative Genome Analysis of Two Isolates of the Fish Pathogen Piscirickettsia salmonis from Different Hosts Reveals Major Differences in Virulence-Associated Secretion Systems.</title>
        <authorList>
            <person name="Bohle H."/>
            <person name="Henriquez P."/>
            <person name="Grothusen H."/>
            <person name="Navas E."/>
            <person name="Sandoval A."/>
            <person name="Bustamante F."/>
            <person name="Bustos P."/>
            <person name="Mancilla M."/>
        </authorList>
    </citation>
    <scope>NUCLEOTIDE SEQUENCE [LARGE SCALE GENOMIC DNA]</scope>
    <source>
        <strain evidence="2">B1-32597</strain>
    </source>
</reference>
<evidence type="ECO:0000313" key="1">
    <source>
        <dbReference type="EMBL" id="ALB23839.1"/>
    </source>
</evidence>
<dbReference type="AlphaFoldDB" id="A0A1L6TEH7"/>
<dbReference type="Pfam" id="PF11393">
    <property type="entry name" value="T4BSS_DotI_IcmL"/>
    <property type="match status" value="1"/>
</dbReference>
<dbReference type="NCBIfam" id="NF038072">
    <property type="entry name" value="IcmL_DotI_only"/>
    <property type="match status" value="1"/>
</dbReference>
<dbReference type="EMBL" id="CP012508">
    <property type="protein sequence ID" value="ALB23839.1"/>
    <property type="molecule type" value="Genomic_DNA"/>
</dbReference>
<sequence>MNLALEKVKLRNDFYRDNFRRISAILMISVMLNLFLLIGFGLSIYFRPEPKYFATSNNGQILRLKSLSNPIEADSAVISWLANAVPAINQLDFLNYRSEMKEKRRYFTKYGWDQYLEAFKDTVNKVTGEKYILRATIVDVPVVVQKGQINGAYSWKLQVPLLLTFQKGDKRSTQSVYWTVVIQRSNEFSDNLFGISQIIQTNKAMDG</sequence>
<dbReference type="CDD" id="cd16385">
    <property type="entry name" value="IcmL"/>
    <property type="match status" value="1"/>
</dbReference>
<organism evidence="1 2">
    <name type="scientific">Piscirickettsia salmonis</name>
    <dbReference type="NCBI Taxonomy" id="1238"/>
    <lineage>
        <taxon>Bacteria</taxon>
        <taxon>Pseudomonadati</taxon>
        <taxon>Pseudomonadota</taxon>
        <taxon>Gammaproteobacteria</taxon>
        <taxon>Thiotrichales</taxon>
        <taxon>Piscirickettsiaceae</taxon>
        <taxon>Piscirickettsia</taxon>
    </lineage>
</organism>
<dbReference type="RefSeq" id="WP_036772349.1">
    <property type="nucleotide sequence ID" value="NZ_CP012508.1"/>
</dbReference>
<dbReference type="Proteomes" id="UP000029558">
    <property type="component" value="Chromosome"/>
</dbReference>
<proteinExistence type="predicted"/>
<gene>
    <name evidence="1" type="primary">icmL</name>
    <name evidence="1" type="ORF">KU39_2663</name>
</gene>
<dbReference type="InterPro" id="IPR021055">
    <property type="entry name" value="T4BSS_IcmL/DotI"/>
</dbReference>